<dbReference type="PANTHER" id="PTHR11586">
    <property type="entry name" value="TRNA-AMINOACYLATION COFACTOR ARC1 FAMILY MEMBER"/>
    <property type="match status" value="1"/>
</dbReference>
<organism evidence="6 7">
    <name type="scientific">Escallonia rubra</name>
    <dbReference type="NCBI Taxonomy" id="112253"/>
    <lineage>
        <taxon>Eukaryota</taxon>
        <taxon>Viridiplantae</taxon>
        <taxon>Streptophyta</taxon>
        <taxon>Embryophyta</taxon>
        <taxon>Tracheophyta</taxon>
        <taxon>Spermatophyta</taxon>
        <taxon>Magnoliopsida</taxon>
        <taxon>eudicotyledons</taxon>
        <taxon>Gunneridae</taxon>
        <taxon>Pentapetalae</taxon>
        <taxon>asterids</taxon>
        <taxon>campanulids</taxon>
        <taxon>Escalloniales</taxon>
        <taxon>Escalloniaceae</taxon>
        <taxon>Escallonia</taxon>
    </lineage>
</organism>
<dbReference type="CDD" id="cd02799">
    <property type="entry name" value="tRNA_bind_EMAP-II_like"/>
    <property type="match status" value="1"/>
</dbReference>
<evidence type="ECO:0000256" key="3">
    <source>
        <dbReference type="PROSITE-ProRule" id="PRU00209"/>
    </source>
</evidence>
<evidence type="ECO:0000256" key="1">
    <source>
        <dbReference type="ARBA" id="ARBA00022555"/>
    </source>
</evidence>
<feature type="transmembrane region" description="Helical" evidence="4">
    <location>
        <begin position="231"/>
        <end position="252"/>
    </location>
</feature>
<dbReference type="PROSITE" id="PS50886">
    <property type="entry name" value="TRBD"/>
    <property type="match status" value="1"/>
</dbReference>
<keyword evidence="2 3" id="KW-0694">RNA-binding</keyword>
<evidence type="ECO:0000256" key="4">
    <source>
        <dbReference type="SAM" id="Phobius"/>
    </source>
</evidence>
<reference evidence="6" key="1">
    <citation type="submission" date="2022-12" db="EMBL/GenBank/DDBJ databases">
        <title>Draft genome assemblies for two species of Escallonia (Escalloniales).</title>
        <authorList>
            <person name="Chanderbali A."/>
            <person name="Dervinis C."/>
            <person name="Anghel I."/>
            <person name="Soltis D."/>
            <person name="Soltis P."/>
            <person name="Zapata F."/>
        </authorList>
    </citation>
    <scope>NUCLEOTIDE SEQUENCE</scope>
    <source>
        <strain evidence="6">UCBG92.1500</strain>
        <tissue evidence="6">Leaf</tissue>
    </source>
</reference>
<evidence type="ECO:0000259" key="5">
    <source>
        <dbReference type="PROSITE" id="PS50886"/>
    </source>
</evidence>
<dbReference type="Proteomes" id="UP001187471">
    <property type="component" value="Unassembled WGS sequence"/>
</dbReference>
<keyword evidence="7" id="KW-1185">Reference proteome</keyword>
<dbReference type="Pfam" id="PF01588">
    <property type="entry name" value="tRNA_bind"/>
    <property type="match status" value="1"/>
</dbReference>
<dbReference type="PANTHER" id="PTHR11586:SF47">
    <property type="entry name" value="NUCLEIC ACID-BINDING, OB-FOLD-LIKE PROTEIN"/>
    <property type="match status" value="1"/>
</dbReference>
<feature type="domain" description="TRNA-binding" evidence="5">
    <location>
        <begin position="102"/>
        <end position="205"/>
    </location>
</feature>
<sequence>MIAAQQLTKGSGLHLLSYYCSRTSGRGPLVSSCCSLVNKGKGNWNSHRLLSSSINNASAAAAVTRRFCSSNVAADSSAVPVTTDPVGGGDAVIDPITVAKDAANTLDMRVGHVIRAWRHEEADSLYVEEVDVGETGSRIICSGLVNYIPLHDLLGKKVVVLANLKPRNMRGVKSCGMLMAASDASHENVELLVPPDGAVPGERVWFGSEDEKENLPDPATPNQVGAAGCELVVMGRVVVVLVLVSGMVLVLIQKKKTWELVQPHLRTDSSCVASLGVHFMRTSGGVVVCGSLKNANIS</sequence>
<gene>
    <name evidence="6" type="ORF">RJ640_029942</name>
</gene>
<dbReference type="FunFam" id="2.40.50.140:FF:000225">
    <property type="entry name" value="tyrosine--tRNA ligase, cytoplasmic"/>
    <property type="match status" value="1"/>
</dbReference>
<accession>A0AA88QB25</accession>
<dbReference type="AlphaFoldDB" id="A0AA88QB25"/>
<dbReference type="InterPro" id="IPR051270">
    <property type="entry name" value="Tyrosine-tRNA_ligase_regulator"/>
</dbReference>
<proteinExistence type="predicted"/>
<comment type="caution">
    <text evidence="6">The sequence shown here is derived from an EMBL/GenBank/DDBJ whole genome shotgun (WGS) entry which is preliminary data.</text>
</comment>
<dbReference type="InterPro" id="IPR012340">
    <property type="entry name" value="NA-bd_OB-fold"/>
</dbReference>
<keyword evidence="4" id="KW-1133">Transmembrane helix</keyword>
<keyword evidence="4" id="KW-0812">Transmembrane</keyword>
<name>A0AA88QB25_9ASTE</name>
<dbReference type="Gene3D" id="2.40.50.140">
    <property type="entry name" value="Nucleic acid-binding proteins"/>
    <property type="match status" value="1"/>
</dbReference>
<dbReference type="SUPFAM" id="SSF50249">
    <property type="entry name" value="Nucleic acid-binding proteins"/>
    <property type="match status" value="1"/>
</dbReference>
<dbReference type="GO" id="GO:0000049">
    <property type="term" value="F:tRNA binding"/>
    <property type="evidence" value="ECO:0007669"/>
    <property type="project" value="UniProtKB-UniRule"/>
</dbReference>
<evidence type="ECO:0000256" key="2">
    <source>
        <dbReference type="ARBA" id="ARBA00022884"/>
    </source>
</evidence>
<protein>
    <recommendedName>
        <fullName evidence="5">tRNA-binding domain-containing protein</fullName>
    </recommendedName>
</protein>
<evidence type="ECO:0000313" key="7">
    <source>
        <dbReference type="Proteomes" id="UP001187471"/>
    </source>
</evidence>
<evidence type="ECO:0000313" key="6">
    <source>
        <dbReference type="EMBL" id="KAK2965677.1"/>
    </source>
</evidence>
<dbReference type="EMBL" id="JAVXUO010003191">
    <property type="protein sequence ID" value="KAK2965677.1"/>
    <property type="molecule type" value="Genomic_DNA"/>
</dbReference>
<keyword evidence="4" id="KW-0472">Membrane</keyword>
<dbReference type="InterPro" id="IPR002547">
    <property type="entry name" value="tRNA-bd_dom"/>
</dbReference>
<keyword evidence="1 3" id="KW-0820">tRNA-binding</keyword>